<keyword evidence="2" id="KW-1185">Reference proteome</keyword>
<evidence type="ECO:0000313" key="2">
    <source>
        <dbReference type="Proteomes" id="UP000828390"/>
    </source>
</evidence>
<name>A0A9D4NER4_DREPO</name>
<gene>
    <name evidence="1" type="ORF">DPMN_016007</name>
</gene>
<sequence>MLAESTTVSDTFGTIVTFEVVHDTTGVALTNVNVGQTVKLKVSIPQSDNGTFNFAPEKLD</sequence>
<proteinExistence type="predicted"/>
<protein>
    <submittedName>
        <fullName evidence="1">Uncharacterized protein</fullName>
    </submittedName>
</protein>
<dbReference type="AlphaFoldDB" id="A0A9D4NER4"/>
<organism evidence="1 2">
    <name type="scientific">Dreissena polymorpha</name>
    <name type="common">Zebra mussel</name>
    <name type="synonym">Mytilus polymorpha</name>
    <dbReference type="NCBI Taxonomy" id="45954"/>
    <lineage>
        <taxon>Eukaryota</taxon>
        <taxon>Metazoa</taxon>
        <taxon>Spiralia</taxon>
        <taxon>Lophotrochozoa</taxon>
        <taxon>Mollusca</taxon>
        <taxon>Bivalvia</taxon>
        <taxon>Autobranchia</taxon>
        <taxon>Heteroconchia</taxon>
        <taxon>Euheterodonta</taxon>
        <taxon>Imparidentia</taxon>
        <taxon>Neoheterodontei</taxon>
        <taxon>Myida</taxon>
        <taxon>Dreissenoidea</taxon>
        <taxon>Dreissenidae</taxon>
        <taxon>Dreissena</taxon>
    </lineage>
</organism>
<dbReference type="Proteomes" id="UP000828390">
    <property type="component" value="Unassembled WGS sequence"/>
</dbReference>
<accession>A0A9D4NER4</accession>
<comment type="caution">
    <text evidence="1">The sequence shown here is derived from an EMBL/GenBank/DDBJ whole genome shotgun (WGS) entry which is preliminary data.</text>
</comment>
<reference evidence="1" key="1">
    <citation type="journal article" date="2019" name="bioRxiv">
        <title>The Genome of the Zebra Mussel, Dreissena polymorpha: A Resource for Invasive Species Research.</title>
        <authorList>
            <person name="McCartney M.A."/>
            <person name="Auch B."/>
            <person name="Kono T."/>
            <person name="Mallez S."/>
            <person name="Zhang Y."/>
            <person name="Obille A."/>
            <person name="Becker A."/>
            <person name="Abrahante J.E."/>
            <person name="Garbe J."/>
            <person name="Badalamenti J.P."/>
            <person name="Herman A."/>
            <person name="Mangelson H."/>
            <person name="Liachko I."/>
            <person name="Sullivan S."/>
            <person name="Sone E.D."/>
            <person name="Koren S."/>
            <person name="Silverstein K.A.T."/>
            <person name="Beckman K.B."/>
            <person name="Gohl D.M."/>
        </authorList>
    </citation>
    <scope>NUCLEOTIDE SEQUENCE</scope>
    <source>
        <strain evidence="1">Duluth1</strain>
        <tissue evidence="1">Whole animal</tissue>
    </source>
</reference>
<evidence type="ECO:0000313" key="1">
    <source>
        <dbReference type="EMBL" id="KAH3891897.1"/>
    </source>
</evidence>
<reference evidence="1" key="2">
    <citation type="submission" date="2020-11" db="EMBL/GenBank/DDBJ databases">
        <authorList>
            <person name="McCartney M.A."/>
            <person name="Auch B."/>
            <person name="Kono T."/>
            <person name="Mallez S."/>
            <person name="Becker A."/>
            <person name="Gohl D.M."/>
            <person name="Silverstein K.A.T."/>
            <person name="Koren S."/>
            <person name="Bechman K.B."/>
            <person name="Herman A."/>
            <person name="Abrahante J.E."/>
            <person name="Garbe J."/>
        </authorList>
    </citation>
    <scope>NUCLEOTIDE SEQUENCE</scope>
    <source>
        <strain evidence="1">Duluth1</strain>
        <tissue evidence="1">Whole animal</tissue>
    </source>
</reference>
<dbReference type="EMBL" id="JAIWYP010000001">
    <property type="protein sequence ID" value="KAH3891897.1"/>
    <property type="molecule type" value="Genomic_DNA"/>
</dbReference>